<dbReference type="InterPro" id="IPR006311">
    <property type="entry name" value="TAT_signal"/>
</dbReference>
<keyword evidence="2" id="KW-0732">Signal</keyword>
<name>A0A4Q7V1M4_PSEST</name>
<comment type="caution">
    <text evidence="4">The sequence shown here is derived from an EMBL/GenBank/DDBJ whole genome shotgun (WGS) entry which is preliminary data.</text>
</comment>
<accession>A0A4Q7V1M4</accession>
<dbReference type="PANTHER" id="PTHR30535:SF34">
    <property type="entry name" value="MOLYBDATE-BINDING PROTEIN MOLA"/>
    <property type="match status" value="1"/>
</dbReference>
<dbReference type="InterPro" id="IPR050902">
    <property type="entry name" value="ABC_Transporter_SBP"/>
</dbReference>
<organism evidence="4 5">
    <name type="scientific">Pseudonocardia sediminis</name>
    <dbReference type="NCBI Taxonomy" id="1397368"/>
    <lineage>
        <taxon>Bacteria</taxon>
        <taxon>Bacillati</taxon>
        <taxon>Actinomycetota</taxon>
        <taxon>Actinomycetes</taxon>
        <taxon>Pseudonocardiales</taxon>
        <taxon>Pseudonocardiaceae</taxon>
        <taxon>Pseudonocardia</taxon>
    </lineage>
</organism>
<dbReference type="PROSITE" id="PS50983">
    <property type="entry name" value="FE_B12_PBP"/>
    <property type="match status" value="1"/>
</dbReference>
<dbReference type="EMBL" id="SHKL01000001">
    <property type="protein sequence ID" value="RZT87221.1"/>
    <property type="molecule type" value="Genomic_DNA"/>
</dbReference>
<evidence type="ECO:0000259" key="3">
    <source>
        <dbReference type="PROSITE" id="PS50983"/>
    </source>
</evidence>
<evidence type="ECO:0000313" key="4">
    <source>
        <dbReference type="EMBL" id="RZT87221.1"/>
    </source>
</evidence>
<dbReference type="OrthoDB" id="9775594at2"/>
<gene>
    <name evidence="4" type="ORF">EV383_4131</name>
</gene>
<feature type="signal peptide" evidence="2">
    <location>
        <begin position="1"/>
        <end position="18"/>
    </location>
</feature>
<dbReference type="SUPFAM" id="SSF53807">
    <property type="entry name" value="Helical backbone' metal receptor"/>
    <property type="match status" value="1"/>
</dbReference>
<reference evidence="4 5" key="1">
    <citation type="submission" date="2019-02" db="EMBL/GenBank/DDBJ databases">
        <title>Sequencing the genomes of 1000 actinobacteria strains.</title>
        <authorList>
            <person name="Klenk H.-P."/>
        </authorList>
    </citation>
    <scope>NUCLEOTIDE SEQUENCE [LARGE SCALE GENOMIC DNA]</scope>
    <source>
        <strain evidence="4 5">DSM 45779</strain>
    </source>
</reference>
<protein>
    <submittedName>
        <fullName evidence="4">Iron complex transport system substrate-binding protein</fullName>
    </submittedName>
</protein>
<dbReference type="InterPro" id="IPR002491">
    <property type="entry name" value="ABC_transptr_periplasmic_BD"/>
</dbReference>
<evidence type="ECO:0000256" key="2">
    <source>
        <dbReference type="SAM" id="SignalP"/>
    </source>
</evidence>
<feature type="domain" description="Fe/B12 periplasmic-binding" evidence="3">
    <location>
        <begin position="56"/>
        <end position="322"/>
    </location>
</feature>
<keyword evidence="5" id="KW-1185">Reference proteome</keyword>
<sequence length="359" mass="38529">MGSMQVRVALATVGALTAALVAGCGATPDAQAPVAATRVVTDVTGAQVAVPTTITRIADAWPAHNEVVQMLGAGDEIAATVLTEKTAPWLYVVNPAFRDAPTVFTNSTVSTERLARTRPDVLFTDKSTQIAAKTTELGIPTVQLGFQNYPDLKEMVATTAEVLGPEAQQQAVAYNAYLDETLAQVRGRTSPLPAEKRPSVLHVYSLNPLVVDGTGSIIDEWITAAGGRNAAQVTGNVRPVSTEQVAQWNPDVVILAGSAFVATDTGAQTLDKLRADPFWSRLPAVHDDRAVINPTGGWHWDRYGVETALQLRWAGKTLHPELFGDVDMVAETRSFYDRFLHHPLTEAEARTMLAAQDPQ</sequence>
<dbReference type="PROSITE" id="PS51318">
    <property type="entry name" value="TAT"/>
    <property type="match status" value="1"/>
</dbReference>
<dbReference type="Pfam" id="PF01497">
    <property type="entry name" value="Peripla_BP_2"/>
    <property type="match status" value="1"/>
</dbReference>
<evidence type="ECO:0000313" key="5">
    <source>
        <dbReference type="Proteomes" id="UP000291591"/>
    </source>
</evidence>
<dbReference type="Proteomes" id="UP000291591">
    <property type="component" value="Unassembled WGS sequence"/>
</dbReference>
<proteinExistence type="inferred from homology"/>
<dbReference type="PANTHER" id="PTHR30535">
    <property type="entry name" value="VITAMIN B12-BINDING PROTEIN"/>
    <property type="match status" value="1"/>
</dbReference>
<feature type="chain" id="PRO_5038377324" evidence="2">
    <location>
        <begin position="19"/>
        <end position="359"/>
    </location>
</feature>
<dbReference type="AlphaFoldDB" id="A0A4Q7V1M4"/>
<evidence type="ECO:0000256" key="1">
    <source>
        <dbReference type="ARBA" id="ARBA00008814"/>
    </source>
</evidence>
<comment type="similarity">
    <text evidence="1">Belongs to the bacterial solute-binding protein 8 family.</text>
</comment>
<dbReference type="PROSITE" id="PS51257">
    <property type="entry name" value="PROKAR_LIPOPROTEIN"/>
    <property type="match status" value="1"/>
</dbReference>
<dbReference type="Gene3D" id="3.40.50.1980">
    <property type="entry name" value="Nitrogenase molybdenum iron protein domain"/>
    <property type="match status" value="2"/>
</dbReference>